<dbReference type="PIRSF" id="PIRSF000193">
    <property type="entry name" value="Pyrrol-5-carb_rd"/>
    <property type="match status" value="1"/>
</dbReference>
<evidence type="ECO:0000259" key="3">
    <source>
        <dbReference type="Pfam" id="PF03807"/>
    </source>
</evidence>
<comment type="caution">
    <text evidence="4">The sequence shown here is derived from an EMBL/GenBank/DDBJ whole genome shotgun (WGS) entry which is preliminary data.</text>
</comment>
<dbReference type="PANTHER" id="PTHR11645:SF13">
    <property type="entry name" value="PYRROLINE-5-CARBOXYLATE REDUCTASE CATALYTIC N-TERMINAL DOMAIN-CONTAINING PROTEIN"/>
    <property type="match status" value="1"/>
</dbReference>
<keyword evidence="4" id="KW-0560">Oxidoreductase</keyword>
<dbReference type="InterPro" id="IPR000304">
    <property type="entry name" value="Pyrroline-COOH_reductase"/>
</dbReference>
<dbReference type="GO" id="GO:0055129">
    <property type="term" value="P:L-proline biosynthetic process"/>
    <property type="evidence" value="ECO:0007669"/>
    <property type="project" value="TreeGrafter"/>
</dbReference>
<proteinExistence type="inferred from homology"/>
<keyword evidence="2" id="KW-0521">NADP</keyword>
<dbReference type="Pfam" id="PF03807">
    <property type="entry name" value="F420_oxidored"/>
    <property type="match status" value="1"/>
</dbReference>
<name>A0A1R0FAC6_9HYPH</name>
<sequence length="254" mass="28013">MKLGFIGTGTIASAMVEGLMKSDLPVEQITVSPRNADRAAHLAKLYDKVKIGKDNQDVIDQSDDVFICLRSQIAEEELKKLDFSKTKTVISVIAMATATETEKWIGKKVFRVMPLPFVAEAKGVTAIYPDNPELKKIFNAMGGAIAVKDESQFALMMTAGSLMGVYFNFIETANRWFEKNGLDESQSAPFLASMFGNLADEARKVEKPDFTKLEAEYSTKKGTNELVSQYFTDHGGREALTGGLDEAFKRIKGE</sequence>
<dbReference type="EC" id="1.5.1.2" evidence="4"/>
<dbReference type="SUPFAM" id="SSF51735">
    <property type="entry name" value="NAD(P)-binding Rossmann-fold domains"/>
    <property type="match status" value="1"/>
</dbReference>
<evidence type="ECO:0000313" key="5">
    <source>
        <dbReference type="Proteomes" id="UP000187344"/>
    </source>
</evidence>
<evidence type="ECO:0000256" key="2">
    <source>
        <dbReference type="PIRSR" id="PIRSR000193-1"/>
    </source>
</evidence>
<dbReference type="RefSeq" id="WP_075869045.1">
    <property type="nucleotide sequence ID" value="NZ_LXYT01000001.1"/>
</dbReference>
<accession>A0A1R0FAC6</accession>
<comment type="similarity">
    <text evidence="1">Belongs to the pyrroline-5-carboxylate reductase family.</text>
</comment>
<reference evidence="4 5" key="1">
    <citation type="submission" date="2016-12" db="EMBL/GenBank/DDBJ databases">
        <title>Comparative genomics of Bartonella apis.</title>
        <authorList>
            <person name="Engel P."/>
        </authorList>
    </citation>
    <scope>NUCLEOTIDE SEQUENCE [LARGE SCALE GENOMIC DNA]</scope>
    <source>
        <strain evidence="4 5">PEB0149</strain>
    </source>
</reference>
<dbReference type="Gene3D" id="3.40.50.720">
    <property type="entry name" value="NAD(P)-binding Rossmann-like Domain"/>
    <property type="match status" value="1"/>
</dbReference>
<dbReference type="InterPro" id="IPR028939">
    <property type="entry name" value="P5C_Rdtase_cat_N"/>
</dbReference>
<feature type="binding site" evidence="2">
    <location>
        <position position="55"/>
    </location>
    <ligand>
        <name>NADPH</name>
        <dbReference type="ChEBI" id="CHEBI:57783"/>
    </ligand>
</feature>
<dbReference type="InterPro" id="IPR036291">
    <property type="entry name" value="NAD(P)-bd_dom_sf"/>
</dbReference>
<gene>
    <name evidence="4" type="ORF">PEB0149_013190</name>
</gene>
<keyword evidence="5" id="KW-1185">Reference proteome</keyword>
<evidence type="ECO:0000256" key="1">
    <source>
        <dbReference type="ARBA" id="ARBA00005525"/>
    </source>
</evidence>
<dbReference type="GO" id="GO:0004735">
    <property type="term" value="F:pyrroline-5-carboxylate reductase activity"/>
    <property type="evidence" value="ECO:0007669"/>
    <property type="project" value="UniProtKB-EC"/>
</dbReference>
<dbReference type="PANTHER" id="PTHR11645">
    <property type="entry name" value="PYRROLINE-5-CARBOXYLATE REDUCTASE"/>
    <property type="match status" value="1"/>
</dbReference>
<dbReference type="EMBL" id="LXYT01000001">
    <property type="protein sequence ID" value="OLY43878.1"/>
    <property type="molecule type" value="Genomic_DNA"/>
</dbReference>
<evidence type="ECO:0000313" key="4">
    <source>
        <dbReference type="EMBL" id="OLY43878.1"/>
    </source>
</evidence>
<organism evidence="4 5">
    <name type="scientific">Bartonella apis</name>
    <dbReference type="NCBI Taxonomy" id="1686310"/>
    <lineage>
        <taxon>Bacteria</taxon>
        <taxon>Pseudomonadati</taxon>
        <taxon>Pseudomonadota</taxon>
        <taxon>Alphaproteobacteria</taxon>
        <taxon>Hyphomicrobiales</taxon>
        <taxon>Bartonellaceae</taxon>
        <taxon>Bartonella</taxon>
    </lineage>
</organism>
<dbReference type="Proteomes" id="UP000187344">
    <property type="component" value="Unassembled WGS sequence"/>
</dbReference>
<dbReference type="NCBIfam" id="NF005063">
    <property type="entry name" value="PRK06476.1"/>
    <property type="match status" value="1"/>
</dbReference>
<protein>
    <submittedName>
        <fullName evidence="4">Pyrroline-5-carboxylate reductase</fullName>
        <ecNumber evidence="4">1.5.1.2</ecNumber>
    </submittedName>
</protein>
<feature type="domain" description="Pyrroline-5-carboxylate reductase catalytic N-terminal" evidence="3">
    <location>
        <begin position="2"/>
        <end position="94"/>
    </location>
</feature>
<dbReference type="OrthoDB" id="9805754at2"/>
<dbReference type="AlphaFoldDB" id="A0A1R0FAC6"/>